<proteinExistence type="predicted"/>
<dbReference type="EMBL" id="CP033577">
    <property type="protein sequence ID" value="AYV22788.1"/>
    <property type="molecule type" value="Genomic_DNA"/>
</dbReference>
<evidence type="ECO:0000313" key="3">
    <source>
        <dbReference type="Proteomes" id="UP000279760"/>
    </source>
</evidence>
<sequence length="295" mass="32849">MHNRIACAPCCWGIEEPDNGLNPSWGKVLMEASDCGYRGIELGPDGYFPEESMLTKSACRTRGLEICAGKLQQPFSDSEKMPAILKQTEKTCARLKALGVGTLLLMEGNHPERFGSLGQSATAPRLTSEQKHHLINNMRQITSLAQEHGLRCLLHPGVGGYIGFKDEIEFVLHQFSDSELGLCLDIGHTFLDGMDPLSLIRQYANRIEHVHLKDVSTDKLRVAIRDKQPWFDAYSDGLVTPLGDGDIKLNQVIASLKSIDYQGWLVVEHEHNVKQSQQVKVDLQRSRNYLASLGV</sequence>
<evidence type="ECO:0000259" key="1">
    <source>
        <dbReference type="Pfam" id="PF01261"/>
    </source>
</evidence>
<reference evidence="2 3" key="1">
    <citation type="submission" date="2018-11" db="EMBL/GenBank/DDBJ databases">
        <title>Complete Genome Sequence of Vbrio mediterranei 117-T6: a Potential Pathogen Bacteria Isolated from the Conchocelis of Pyropia.</title>
        <authorList>
            <person name="Liu Q."/>
        </authorList>
    </citation>
    <scope>NUCLEOTIDE SEQUENCE [LARGE SCALE GENOMIC DNA]</scope>
    <source>
        <strain evidence="2 3">117-T6</strain>
    </source>
</reference>
<organism evidence="2 3">
    <name type="scientific">Vibrio mediterranei</name>
    <dbReference type="NCBI Taxonomy" id="689"/>
    <lineage>
        <taxon>Bacteria</taxon>
        <taxon>Pseudomonadati</taxon>
        <taxon>Pseudomonadota</taxon>
        <taxon>Gammaproteobacteria</taxon>
        <taxon>Vibrionales</taxon>
        <taxon>Vibrionaceae</taxon>
        <taxon>Vibrio</taxon>
    </lineage>
</organism>
<dbReference type="RefSeq" id="WP_124941067.1">
    <property type="nucleotide sequence ID" value="NZ_CP033577.1"/>
</dbReference>
<feature type="domain" description="Xylose isomerase-like TIM barrel" evidence="1">
    <location>
        <begin position="31"/>
        <end position="280"/>
    </location>
</feature>
<dbReference type="InterPro" id="IPR050312">
    <property type="entry name" value="IolE/XylAMocC-like"/>
</dbReference>
<dbReference type="PANTHER" id="PTHR12110">
    <property type="entry name" value="HYDROXYPYRUVATE ISOMERASE"/>
    <property type="match status" value="1"/>
</dbReference>
<dbReference type="Gene3D" id="3.20.20.150">
    <property type="entry name" value="Divalent-metal-dependent TIM barrel enzymes"/>
    <property type="match status" value="1"/>
</dbReference>
<dbReference type="Proteomes" id="UP000279760">
    <property type="component" value="Chromosome 1"/>
</dbReference>
<dbReference type="AlphaFoldDB" id="A0A3G4VFJ4"/>
<accession>A0A3G4VFJ4</accession>
<gene>
    <name evidence="2" type="ORF">ECB94_16690</name>
</gene>
<protein>
    <submittedName>
        <fullName evidence="2">Myo-inositol catabolism protein</fullName>
    </submittedName>
</protein>
<dbReference type="InterPro" id="IPR013022">
    <property type="entry name" value="Xyl_isomerase-like_TIM-brl"/>
</dbReference>
<evidence type="ECO:0000313" key="2">
    <source>
        <dbReference type="EMBL" id="AYV22788.1"/>
    </source>
</evidence>
<dbReference type="SUPFAM" id="SSF51658">
    <property type="entry name" value="Xylose isomerase-like"/>
    <property type="match status" value="1"/>
</dbReference>
<name>A0A3G4VFJ4_9VIBR</name>
<dbReference type="PANTHER" id="PTHR12110:SF41">
    <property type="entry name" value="INOSOSE DEHYDRATASE"/>
    <property type="match status" value="1"/>
</dbReference>
<dbReference type="InterPro" id="IPR036237">
    <property type="entry name" value="Xyl_isomerase-like_sf"/>
</dbReference>
<dbReference type="Pfam" id="PF01261">
    <property type="entry name" value="AP_endonuc_2"/>
    <property type="match status" value="1"/>
</dbReference>